<dbReference type="GO" id="GO:0003676">
    <property type="term" value="F:nucleic acid binding"/>
    <property type="evidence" value="ECO:0007669"/>
    <property type="project" value="InterPro"/>
</dbReference>
<dbReference type="InterPro" id="IPR036875">
    <property type="entry name" value="Znf_CCHC_sf"/>
</dbReference>
<dbReference type="EMBL" id="BKCJ011374112">
    <property type="protein sequence ID" value="GFD27088.1"/>
    <property type="molecule type" value="Genomic_DNA"/>
</dbReference>
<dbReference type="AlphaFoldDB" id="A0A699UZV3"/>
<dbReference type="SUPFAM" id="SSF57756">
    <property type="entry name" value="Retrovirus zinc finger-like domains"/>
    <property type="match status" value="1"/>
</dbReference>
<evidence type="ECO:0000256" key="1">
    <source>
        <dbReference type="SAM" id="MobiDB-lite"/>
    </source>
</evidence>
<protein>
    <submittedName>
        <fullName evidence="2">Uncharacterized protein</fullName>
    </submittedName>
</protein>
<dbReference type="Gene3D" id="4.10.60.10">
    <property type="entry name" value="Zinc finger, CCHC-type"/>
    <property type="match status" value="1"/>
</dbReference>
<comment type="caution">
    <text evidence="2">The sequence shown here is derived from an EMBL/GenBank/DDBJ whole genome shotgun (WGS) entry which is preliminary data.</text>
</comment>
<sequence length="83" mass="9574">MKAKRFFQKIRKKITINGSDTAGFDKSKVKCYNCHKMGYFTKECRGPRNQESRNRYQDSPRRTAHVEETPPKAMVAIDGAGFD</sequence>
<organism evidence="2">
    <name type="scientific">Tanacetum cinerariifolium</name>
    <name type="common">Dalmatian daisy</name>
    <name type="synonym">Chrysanthemum cinerariifolium</name>
    <dbReference type="NCBI Taxonomy" id="118510"/>
    <lineage>
        <taxon>Eukaryota</taxon>
        <taxon>Viridiplantae</taxon>
        <taxon>Streptophyta</taxon>
        <taxon>Embryophyta</taxon>
        <taxon>Tracheophyta</taxon>
        <taxon>Spermatophyta</taxon>
        <taxon>Magnoliopsida</taxon>
        <taxon>eudicotyledons</taxon>
        <taxon>Gunneridae</taxon>
        <taxon>Pentapetalae</taxon>
        <taxon>asterids</taxon>
        <taxon>campanulids</taxon>
        <taxon>Asterales</taxon>
        <taxon>Asteraceae</taxon>
        <taxon>Asteroideae</taxon>
        <taxon>Anthemideae</taxon>
        <taxon>Anthemidinae</taxon>
        <taxon>Tanacetum</taxon>
    </lineage>
</organism>
<feature type="region of interest" description="Disordered" evidence="1">
    <location>
        <begin position="45"/>
        <end position="69"/>
    </location>
</feature>
<proteinExistence type="predicted"/>
<accession>A0A699UZV3</accession>
<dbReference type="GO" id="GO:0008270">
    <property type="term" value="F:zinc ion binding"/>
    <property type="evidence" value="ECO:0007669"/>
    <property type="project" value="InterPro"/>
</dbReference>
<reference evidence="2" key="1">
    <citation type="journal article" date="2019" name="Sci. Rep.">
        <title>Draft genome of Tanacetum cinerariifolium, the natural source of mosquito coil.</title>
        <authorList>
            <person name="Yamashiro T."/>
            <person name="Shiraishi A."/>
            <person name="Satake H."/>
            <person name="Nakayama K."/>
        </authorList>
    </citation>
    <scope>NUCLEOTIDE SEQUENCE</scope>
</reference>
<name>A0A699UZV3_TANCI</name>
<evidence type="ECO:0000313" key="2">
    <source>
        <dbReference type="EMBL" id="GFD27088.1"/>
    </source>
</evidence>
<gene>
    <name evidence="2" type="ORF">Tci_899057</name>
</gene>